<dbReference type="InterPro" id="IPR002477">
    <property type="entry name" value="Peptidoglycan-bd-like"/>
</dbReference>
<dbReference type="InterPro" id="IPR036366">
    <property type="entry name" value="PGBDSf"/>
</dbReference>
<dbReference type="InterPro" id="IPR036365">
    <property type="entry name" value="PGBD-like_sf"/>
</dbReference>
<dbReference type="Gene3D" id="3.90.1720.70">
    <property type="match status" value="1"/>
</dbReference>
<reference evidence="3" key="1">
    <citation type="submission" date="2015-07" db="EMBL/GenBank/DDBJ databases">
        <authorList>
            <person name="Rodrigo-Torres Lidia"/>
            <person name="Arahal R.David."/>
        </authorList>
    </citation>
    <scope>NUCLEOTIDE SEQUENCE [LARGE SCALE GENOMIC DNA]</scope>
    <source>
        <strain evidence="3">CECT 5096</strain>
    </source>
</reference>
<evidence type="ECO:0000313" key="2">
    <source>
        <dbReference type="EMBL" id="CTQ65383.1"/>
    </source>
</evidence>
<dbReference type="Gene3D" id="1.10.101.10">
    <property type="entry name" value="PGBD-like superfamily/PGBD"/>
    <property type="match status" value="1"/>
</dbReference>
<dbReference type="STRING" id="311410.LA5095_03379"/>
<accession>A0A0M6ZV89</accession>
<dbReference type="AlphaFoldDB" id="A0A0M6ZV89"/>
<evidence type="ECO:0000259" key="1">
    <source>
        <dbReference type="Pfam" id="PF01471"/>
    </source>
</evidence>
<dbReference type="RefSeq" id="WP_055116782.1">
    <property type="nucleotide sequence ID" value="NZ_CANKXR010000009.1"/>
</dbReference>
<evidence type="ECO:0000313" key="3">
    <source>
        <dbReference type="Proteomes" id="UP000049983"/>
    </source>
</evidence>
<name>A0A0M6ZV89_9HYPH</name>
<gene>
    <name evidence="2" type="ORF">LA5096_00745</name>
</gene>
<sequence length="311" mass="34395">MPLTNPQFRDNARIRDAAENAPPMRRGERNTEAVRILQNALIAVNAATMRRSIRPDGTLDGDYGGETVAGVARFQAMAGQAEEGRQGDGVAGRLTWRALDERAPHEPVPVSVTAAPNVTPRAETTETLGPGAIRPPTAAVLLREYRRFREVNGMPCGQDITNQCAIRMSVALMRSDIGFHFDRTRIRYTHSASNRRCGTGAAHNASASRLIDYLRGIWTFQRYSKAGSNAMTADQIQRAISGRPGIIYFEDCFERSDGSAGDHIDFWDGSRVMNDRLNYNGPGEREAGEGPSSDRWFRNIRRELLFLAISA</sequence>
<dbReference type="Pfam" id="PF01471">
    <property type="entry name" value="PG_binding_1"/>
    <property type="match status" value="1"/>
</dbReference>
<keyword evidence="3" id="KW-1185">Reference proteome</keyword>
<dbReference type="OrthoDB" id="1262040at2"/>
<dbReference type="Pfam" id="PF14113">
    <property type="entry name" value="Tae4"/>
    <property type="match status" value="1"/>
</dbReference>
<dbReference type="SUPFAM" id="SSF47090">
    <property type="entry name" value="PGBD-like"/>
    <property type="match status" value="1"/>
</dbReference>
<feature type="domain" description="Peptidoglycan binding-like" evidence="1">
    <location>
        <begin position="32"/>
        <end position="99"/>
    </location>
</feature>
<dbReference type="GeneID" id="97668190"/>
<dbReference type="EMBL" id="CXWC01000001">
    <property type="protein sequence ID" value="CTQ65383.1"/>
    <property type="molecule type" value="Genomic_DNA"/>
</dbReference>
<protein>
    <recommendedName>
        <fullName evidence="1">Peptidoglycan binding-like domain-containing protein</fullName>
    </recommendedName>
</protein>
<organism evidence="2 3">
    <name type="scientific">Roseibium album</name>
    <dbReference type="NCBI Taxonomy" id="311410"/>
    <lineage>
        <taxon>Bacteria</taxon>
        <taxon>Pseudomonadati</taxon>
        <taxon>Pseudomonadota</taxon>
        <taxon>Alphaproteobacteria</taxon>
        <taxon>Hyphomicrobiales</taxon>
        <taxon>Stappiaceae</taxon>
        <taxon>Roseibium</taxon>
    </lineage>
</organism>
<dbReference type="Proteomes" id="UP000049983">
    <property type="component" value="Unassembled WGS sequence"/>
</dbReference>
<proteinExistence type="predicted"/>
<dbReference type="InterPro" id="IPR025562">
    <property type="entry name" value="Tae4"/>
</dbReference>